<comment type="pathway">
    <text evidence="3">Protein modification; protein ubiquitination.</text>
</comment>
<keyword evidence="11" id="KW-0732">Signal</keyword>
<feature type="compositionally biased region" description="Basic and acidic residues" evidence="18">
    <location>
        <begin position="470"/>
        <end position="485"/>
    </location>
</feature>
<keyword evidence="13" id="KW-0833">Ubl conjugation pathway</keyword>
<evidence type="ECO:0000256" key="18">
    <source>
        <dbReference type="SAM" id="MobiDB-lite"/>
    </source>
</evidence>
<evidence type="ECO:0000256" key="7">
    <source>
        <dbReference type="ARBA" id="ARBA00022679"/>
    </source>
</evidence>
<reference evidence="21" key="1">
    <citation type="journal article" date="2023" name="Science">
        <title>Genome structures resolve the early diversification of teleost fishes.</title>
        <authorList>
            <person name="Parey E."/>
            <person name="Louis A."/>
            <person name="Montfort J."/>
            <person name="Bouchez O."/>
            <person name="Roques C."/>
            <person name="Iampietro C."/>
            <person name="Lluch J."/>
            <person name="Castinel A."/>
            <person name="Donnadieu C."/>
            <person name="Desvignes T."/>
            <person name="Floi Bucao C."/>
            <person name="Jouanno E."/>
            <person name="Wen M."/>
            <person name="Mejri S."/>
            <person name="Dirks R."/>
            <person name="Jansen H."/>
            <person name="Henkel C."/>
            <person name="Chen W.J."/>
            <person name="Zahm M."/>
            <person name="Cabau C."/>
            <person name="Klopp C."/>
            <person name="Thompson A.W."/>
            <person name="Robinson-Rechavi M."/>
            <person name="Braasch I."/>
            <person name="Lecointre G."/>
            <person name="Bobe J."/>
            <person name="Postlethwait J.H."/>
            <person name="Berthelot C."/>
            <person name="Roest Crollius H."/>
            <person name="Guiguen Y."/>
        </authorList>
    </citation>
    <scope>NUCLEOTIDE SEQUENCE</scope>
    <source>
        <strain evidence="21">WJC10195</strain>
    </source>
</reference>
<name>A0A9Q1EQC2_SYNKA</name>
<evidence type="ECO:0000256" key="14">
    <source>
        <dbReference type="ARBA" id="ARBA00022833"/>
    </source>
</evidence>
<evidence type="ECO:0000259" key="20">
    <source>
        <dbReference type="PROSITE" id="PS50089"/>
    </source>
</evidence>
<evidence type="ECO:0000256" key="15">
    <source>
        <dbReference type="ARBA" id="ARBA00022989"/>
    </source>
</evidence>
<dbReference type="GO" id="GO:0030178">
    <property type="term" value="P:negative regulation of Wnt signaling pathway"/>
    <property type="evidence" value="ECO:0007669"/>
    <property type="project" value="UniProtKB-ARBA"/>
</dbReference>
<comment type="caution">
    <text evidence="21">The sequence shown here is derived from an EMBL/GenBank/DDBJ whole genome shotgun (WGS) entry which is preliminary data.</text>
</comment>
<dbReference type="Gene3D" id="3.30.40.10">
    <property type="entry name" value="Zinc/RING finger domain, C3HC4 (zinc finger)"/>
    <property type="match status" value="1"/>
</dbReference>
<keyword evidence="22" id="KW-1185">Reference proteome</keyword>
<feature type="region of interest" description="Disordered" evidence="18">
    <location>
        <begin position="464"/>
        <end position="543"/>
    </location>
</feature>
<proteinExistence type="inferred from homology"/>
<keyword evidence="15 19" id="KW-1133">Transmembrane helix</keyword>
<comment type="subcellular location">
    <subcellularLocation>
        <location evidence="2">Cell membrane</location>
        <topology evidence="2">Single-pass type I membrane protein</topology>
    </subcellularLocation>
</comment>
<evidence type="ECO:0000313" key="22">
    <source>
        <dbReference type="Proteomes" id="UP001152622"/>
    </source>
</evidence>
<evidence type="ECO:0000256" key="2">
    <source>
        <dbReference type="ARBA" id="ARBA00004251"/>
    </source>
</evidence>
<keyword evidence="8" id="KW-0879">Wnt signaling pathway</keyword>
<evidence type="ECO:0000313" key="21">
    <source>
        <dbReference type="EMBL" id="KAJ8343002.1"/>
    </source>
</evidence>
<dbReference type="AlphaFoldDB" id="A0A9Q1EQC2"/>
<dbReference type="InterPro" id="IPR040700">
    <property type="entry name" value="ZNRF-3_ecto"/>
</dbReference>
<dbReference type="InterPro" id="IPR013083">
    <property type="entry name" value="Znf_RING/FYVE/PHD"/>
</dbReference>
<feature type="compositionally biased region" description="Basic and acidic residues" evidence="18">
    <location>
        <begin position="509"/>
        <end position="526"/>
    </location>
</feature>
<keyword evidence="7" id="KW-0808">Transferase</keyword>
<evidence type="ECO:0000256" key="3">
    <source>
        <dbReference type="ARBA" id="ARBA00004906"/>
    </source>
</evidence>
<feature type="region of interest" description="Disordered" evidence="18">
    <location>
        <begin position="616"/>
        <end position="638"/>
    </location>
</feature>
<dbReference type="InterPro" id="IPR001841">
    <property type="entry name" value="Znf_RING"/>
</dbReference>
<dbReference type="GO" id="GO:0016055">
    <property type="term" value="P:Wnt signaling pathway"/>
    <property type="evidence" value="ECO:0007669"/>
    <property type="project" value="UniProtKB-KW"/>
</dbReference>
<dbReference type="FunFam" id="3.30.40.10:FF:000970">
    <property type="entry name" value="Ring finger protein 43"/>
    <property type="match status" value="1"/>
</dbReference>
<keyword evidence="14" id="KW-0862">Zinc</keyword>
<keyword evidence="16 19" id="KW-0472">Membrane</keyword>
<evidence type="ECO:0000256" key="19">
    <source>
        <dbReference type="SAM" id="Phobius"/>
    </source>
</evidence>
<evidence type="ECO:0000256" key="13">
    <source>
        <dbReference type="ARBA" id="ARBA00022786"/>
    </source>
</evidence>
<dbReference type="SMART" id="SM00184">
    <property type="entry name" value="RING"/>
    <property type="match status" value="1"/>
</dbReference>
<feature type="region of interest" description="Disordered" evidence="18">
    <location>
        <begin position="128"/>
        <end position="151"/>
    </location>
</feature>
<feature type="region of interest" description="Disordered" evidence="18">
    <location>
        <begin position="337"/>
        <end position="390"/>
    </location>
</feature>
<keyword evidence="12 17" id="KW-0863">Zinc-finger</keyword>
<dbReference type="Pfam" id="PF13639">
    <property type="entry name" value="zf-RING_2"/>
    <property type="match status" value="1"/>
</dbReference>
<evidence type="ECO:0000256" key="6">
    <source>
        <dbReference type="ARBA" id="ARBA00022475"/>
    </source>
</evidence>
<gene>
    <name evidence="21" type="ORF">SKAU_G00329300</name>
</gene>
<evidence type="ECO:0000256" key="12">
    <source>
        <dbReference type="ARBA" id="ARBA00022771"/>
    </source>
</evidence>
<dbReference type="PANTHER" id="PTHR16200">
    <property type="entry name" value="RING ZINC FINGER"/>
    <property type="match status" value="1"/>
</dbReference>
<dbReference type="GO" id="GO:0005886">
    <property type="term" value="C:plasma membrane"/>
    <property type="evidence" value="ECO:0007669"/>
    <property type="project" value="UniProtKB-SubCell"/>
</dbReference>
<dbReference type="Pfam" id="PF18212">
    <property type="entry name" value="ZNRF_3_ecto"/>
    <property type="match status" value="1"/>
</dbReference>
<comment type="similarity">
    <text evidence="4">Belongs to the ZNRF3 family.</text>
</comment>
<accession>A0A9Q1EQC2</accession>
<evidence type="ECO:0000256" key="9">
    <source>
        <dbReference type="ARBA" id="ARBA00022692"/>
    </source>
</evidence>
<dbReference type="SUPFAM" id="SSF57850">
    <property type="entry name" value="RING/U-box"/>
    <property type="match status" value="1"/>
</dbReference>
<comment type="catalytic activity">
    <reaction evidence="1">
        <text>S-ubiquitinyl-[E2 ubiquitin-conjugating enzyme]-L-cysteine + [acceptor protein]-L-lysine = [E2 ubiquitin-conjugating enzyme]-L-cysteine + N(6)-ubiquitinyl-[acceptor protein]-L-lysine.</text>
        <dbReference type="EC" id="2.3.2.27"/>
    </reaction>
</comment>
<evidence type="ECO:0000256" key="17">
    <source>
        <dbReference type="PROSITE-ProRule" id="PRU00175"/>
    </source>
</evidence>
<dbReference type="OrthoDB" id="8062037at2759"/>
<keyword evidence="10" id="KW-0479">Metal-binding</keyword>
<feature type="transmembrane region" description="Helical" evidence="19">
    <location>
        <begin position="80"/>
        <end position="99"/>
    </location>
</feature>
<evidence type="ECO:0000256" key="11">
    <source>
        <dbReference type="ARBA" id="ARBA00022729"/>
    </source>
</evidence>
<dbReference type="PROSITE" id="PS50089">
    <property type="entry name" value="ZF_RING_2"/>
    <property type="match status" value="1"/>
</dbReference>
<dbReference type="GO" id="GO:0008270">
    <property type="term" value="F:zinc ion binding"/>
    <property type="evidence" value="ECO:0007669"/>
    <property type="project" value="UniProtKB-KW"/>
</dbReference>
<dbReference type="GO" id="GO:0061630">
    <property type="term" value="F:ubiquitin protein ligase activity"/>
    <property type="evidence" value="ECO:0007669"/>
    <property type="project" value="UniProtKB-EC"/>
</dbReference>
<keyword evidence="9 19" id="KW-0812">Transmembrane</keyword>
<evidence type="ECO:0000256" key="1">
    <source>
        <dbReference type="ARBA" id="ARBA00000900"/>
    </source>
</evidence>
<evidence type="ECO:0000256" key="8">
    <source>
        <dbReference type="ARBA" id="ARBA00022687"/>
    </source>
</evidence>
<dbReference type="EC" id="2.3.2.27" evidence="5"/>
<feature type="domain" description="RING-type" evidence="20">
    <location>
        <begin position="155"/>
        <end position="195"/>
    </location>
</feature>
<evidence type="ECO:0000256" key="10">
    <source>
        <dbReference type="ARBA" id="ARBA00022723"/>
    </source>
</evidence>
<keyword evidence="6" id="KW-1003">Cell membrane</keyword>
<dbReference type="Gene3D" id="3.50.30.30">
    <property type="match status" value="1"/>
</dbReference>
<dbReference type="EMBL" id="JAINUF010000014">
    <property type="protein sequence ID" value="KAJ8343002.1"/>
    <property type="molecule type" value="Genomic_DNA"/>
</dbReference>
<feature type="compositionally biased region" description="Low complexity" evidence="18">
    <location>
        <begin position="373"/>
        <end position="390"/>
    </location>
</feature>
<protein>
    <recommendedName>
        <fullName evidence="5">RING-type E3 ubiquitin transferase</fullName>
        <ecNumber evidence="5">2.3.2.27</ecNumber>
    </recommendedName>
</protein>
<sequence>MRLIEARLALKGGAQAVIFDVSDNAAAAHELQSSEDLPKPVVLVQAEAAVELMGLVNRNEGAMVHIEVMVEPPKWPHYDVSILLTVVLAVLAIIMIFAFRYRCKSNRTWDTVHQQTMRAIGRLETRTYTSPGCSGSQRARGGRDSGSSSTSGPICTICLEEFLDGQDLRIISCAHEFHKECVDPWLLQHRTCPLCMHNIMGAEMAARQTQRNRVPPNAEHSQGFLRVHPYPGHHVFQQPPIPFPLRHHYPRAPAGQFPPLAHFGGSAPVDPRALRCLPGRPLRSGPAHCSYHLPEGHLSRPHRTTANCRPGGYFGPHYPRRPCHGYRPGCPAPRVASNSRLSPAAVRPAAHGRQDDGSCSGGSYRTERSGYFPDGPASDSSSGPCHGSSSDSVLNFTDVSLQGTYGSWSTFRSSLSSDYDPFVYYGPNPGRRDSLDAGSRPRSLDSMVNRSCPEEQVFNHVHYHRHRHHHYDDGDHSQGPDRGSDEEQGAAPCPGADGGSPPCQCAKPDPPDRTPHRGEELERELTDTAPGPPGPGRHHRRKKSGCVLDSPAVHFHQSLDLQEDCSIHIHYGQGAAYCCSPEIPPLLPVPLILDSGSMGEWPCCGGHVVWQKRVQQAHSEPQLQGPRAPPDRPQCRGHQPGAELTTDICLYCQTLHNNQGSEEESGV</sequence>
<feature type="compositionally biased region" description="Low complexity" evidence="18">
    <location>
        <begin position="134"/>
        <end position="151"/>
    </location>
</feature>
<evidence type="ECO:0000256" key="5">
    <source>
        <dbReference type="ARBA" id="ARBA00012483"/>
    </source>
</evidence>
<dbReference type="Proteomes" id="UP001152622">
    <property type="component" value="Chromosome 14"/>
</dbReference>
<evidence type="ECO:0000256" key="4">
    <source>
        <dbReference type="ARBA" id="ARBA00008759"/>
    </source>
</evidence>
<dbReference type="InterPro" id="IPR051073">
    <property type="entry name" value="ZNRF3_Arkadia_E3_ligases"/>
</dbReference>
<evidence type="ECO:0000256" key="16">
    <source>
        <dbReference type="ARBA" id="ARBA00023136"/>
    </source>
</evidence>
<organism evidence="21 22">
    <name type="scientific">Synaphobranchus kaupii</name>
    <name type="common">Kaup's arrowtooth eel</name>
    <dbReference type="NCBI Taxonomy" id="118154"/>
    <lineage>
        <taxon>Eukaryota</taxon>
        <taxon>Metazoa</taxon>
        <taxon>Chordata</taxon>
        <taxon>Craniata</taxon>
        <taxon>Vertebrata</taxon>
        <taxon>Euteleostomi</taxon>
        <taxon>Actinopterygii</taxon>
        <taxon>Neopterygii</taxon>
        <taxon>Teleostei</taxon>
        <taxon>Anguilliformes</taxon>
        <taxon>Synaphobranchidae</taxon>
        <taxon>Synaphobranchus</taxon>
    </lineage>
</organism>